<proteinExistence type="predicted"/>
<dbReference type="InterPro" id="IPR037401">
    <property type="entry name" value="SnoaL-like"/>
</dbReference>
<dbReference type="Pfam" id="PF12680">
    <property type="entry name" value="SnoaL_2"/>
    <property type="match status" value="2"/>
</dbReference>
<protein>
    <submittedName>
        <fullName evidence="3">Nuclear transport factor 2 family protein</fullName>
    </submittedName>
</protein>
<evidence type="ECO:0000313" key="3">
    <source>
        <dbReference type="EMBL" id="MFD0797485.1"/>
    </source>
</evidence>
<dbReference type="SUPFAM" id="SSF69304">
    <property type="entry name" value="Tricorn protease N-terminal domain"/>
    <property type="match status" value="1"/>
</dbReference>
<dbReference type="SUPFAM" id="SSF54427">
    <property type="entry name" value="NTF2-like"/>
    <property type="match status" value="2"/>
</dbReference>
<feature type="domain" description="SnoaL-like" evidence="2">
    <location>
        <begin position="425"/>
        <end position="521"/>
    </location>
</feature>
<dbReference type="Gene3D" id="3.10.450.50">
    <property type="match status" value="2"/>
</dbReference>
<dbReference type="InterPro" id="IPR011042">
    <property type="entry name" value="6-blade_b-propeller_TolB-like"/>
</dbReference>
<gene>
    <name evidence="3" type="ORF">ACFQZJ_08435</name>
</gene>
<evidence type="ECO:0000256" key="1">
    <source>
        <dbReference type="SAM" id="SignalP"/>
    </source>
</evidence>
<keyword evidence="4" id="KW-1185">Reference proteome</keyword>
<dbReference type="RefSeq" id="WP_379933817.1">
    <property type="nucleotide sequence ID" value="NZ_JBHTHY010000006.1"/>
</dbReference>
<feature type="domain" description="SnoaL-like" evidence="2">
    <location>
        <begin position="313"/>
        <end position="406"/>
    </location>
</feature>
<feature type="chain" id="PRO_5046636211" evidence="1">
    <location>
        <begin position="21"/>
        <end position="527"/>
    </location>
</feature>
<accession>A0ABW3B346</accession>
<keyword evidence="1" id="KW-0732">Signal</keyword>
<reference evidence="4" key="1">
    <citation type="journal article" date="2019" name="Int. J. Syst. Evol. Microbiol.">
        <title>The Global Catalogue of Microorganisms (GCM) 10K type strain sequencing project: providing services to taxonomists for standard genome sequencing and annotation.</title>
        <authorList>
            <consortium name="The Broad Institute Genomics Platform"/>
            <consortium name="The Broad Institute Genome Sequencing Center for Infectious Disease"/>
            <person name="Wu L."/>
            <person name="Ma J."/>
        </authorList>
    </citation>
    <scope>NUCLEOTIDE SEQUENCE [LARGE SCALE GENOMIC DNA]</scope>
    <source>
        <strain evidence="4">CCUG 61948</strain>
    </source>
</reference>
<evidence type="ECO:0000259" key="2">
    <source>
        <dbReference type="Pfam" id="PF12680"/>
    </source>
</evidence>
<dbReference type="EMBL" id="JBHTHY010000006">
    <property type="protein sequence ID" value="MFD0797485.1"/>
    <property type="molecule type" value="Genomic_DNA"/>
</dbReference>
<feature type="signal peptide" evidence="1">
    <location>
        <begin position="1"/>
        <end position="20"/>
    </location>
</feature>
<dbReference type="InterPro" id="IPR032710">
    <property type="entry name" value="NTF2-like_dom_sf"/>
</dbReference>
<sequence>MKKYILSALTLSLTPAVLLAQQNTEVFLMDVRSTEKEMTLTPEEVFKSLESPHEIAKRLGPPLNISNNEGYDNQPSFLDNDNILYASTRNNQTDIAVYNISTGKKTWISDTPGGSEYSPLKIPGKAAVSAIRLDSDGLQRLYEYDLQTGEFNELIKDLKVGYHVWYNDHIIVCTVLVANRMDLVVVDLKKGANTTVAQYVGRSLHKIPNTNLVSYISKADKTFKIKSLDPIKGTIKKLNAIWNGRDDIAWLSPHTILATNDKAIVQVPADTTGIWHVFHQPDASELYKMSRMAISPDGKKLAVVAEPSPNKIVQKQLERFNARDLDGFVNCYTNDVLVTNFPTDTISVGRQPMKEGYRKFYEKTPKVEVKVANRMVLGTTVIDHEVVTINDKQNLQVAVYEIDGRIKSMRFIRDKKVDESSETIVQKQLDAYNARDIDGFMDTYSENIALYNFPAQLRTQGQLAMRKGYGEYFESTPDLHAEIKNRIVIGNIVIDHEEVTANGTKFSAVAIYEVVNGKISKVTFVRE</sequence>
<dbReference type="Proteomes" id="UP001597012">
    <property type="component" value="Unassembled WGS sequence"/>
</dbReference>
<organism evidence="3 4">
    <name type="scientific">Maribacter chungangensis</name>
    <dbReference type="NCBI Taxonomy" id="1069117"/>
    <lineage>
        <taxon>Bacteria</taxon>
        <taxon>Pseudomonadati</taxon>
        <taxon>Bacteroidota</taxon>
        <taxon>Flavobacteriia</taxon>
        <taxon>Flavobacteriales</taxon>
        <taxon>Flavobacteriaceae</taxon>
        <taxon>Maribacter</taxon>
    </lineage>
</organism>
<evidence type="ECO:0000313" key="4">
    <source>
        <dbReference type="Proteomes" id="UP001597012"/>
    </source>
</evidence>
<comment type="caution">
    <text evidence="3">The sequence shown here is derived from an EMBL/GenBank/DDBJ whole genome shotgun (WGS) entry which is preliminary data.</text>
</comment>
<dbReference type="Gene3D" id="2.120.10.30">
    <property type="entry name" value="TolB, C-terminal domain"/>
    <property type="match status" value="1"/>
</dbReference>
<name>A0ABW3B346_9FLAO</name>